<evidence type="ECO:0000256" key="4">
    <source>
        <dbReference type="ARBA" id="ARBA00022840"/>
    </source>
</evidence>
<keyword evidence="2" id="KW-0547">Nucleotide-binding</keyword>
<dbReference type="SMART" id="SM00220">
    <property type="entry name" value="S_TKc"/>
    <property type="match status" value="1"/>
</dbReference>
<dbReference type="GO" id="GO:0004674">
    <property type="term" value="F:protein serine/threonine kinase activity"/>
    <property type="evidence" value="ECO:0007669"/>
    <property type="project" value="TreeGrafter"/>
</dbReference>
<feature type="transmembrane region" description="Helical" evidence="5">
    <location>
        <begin position="380"/>
        <end position="402"/>
    </location>
</feature>
<dbReference type="AlphaFoldDB" id="A6DHT2"/>
<evidence type="ECO:0000256" key="3">
    <source>
        <dbReference type="ARBA" id="ARBA00022777"/>
    </source>
</evidence>
<dbReference type="Gene3D" id="3.30.200.20">
    <property type="entry name" value="Phosphorylase Kinase, domain 1"/>
    <property type="match status" value="1"/>
</dbReference>
<evidence type="ECO:0000256" key="1">
    <source>
        <dbReference type="ARBA" id="ARBA00022679"/>
    </source>
</evidence>
<dbReference type="OrthoDB" id="9801841at2"/>
<dbReference type="CDD" id="cd14014">
    <property type="entry name" value="STKc_PknB_like"/>
    <property type="match status" value="1"/>
</dbReference>
<keyword evidence="5" id="KW-0472">Membrane</keyword>
<gene>
    <name evidence="7" type="ORF">LNTAR_08454</name>
</gene>
<keyword evidence="3 7" id="KW-0418">Kinase</keyword>
<sequence length="745" mass="85212">MFFELGNFMGVIMLQKTIVSEDDLNQNDQGLIKSKFNSRFNTIVSNTEYLDDHDDGSLEFYDELESLFEEIEKFSEGGQGEIKTAKDKKLHRYVALKSLKKDFLSNQSIVNNFIMEARITAQLDHPSIIPMYGIIREQNSYVHMAMKLVQGMTLQEIIDDHILECKKLRGKALFLFEQKSLSERLSYFIKICEAISYAHDRRVIHRDLKPENIMVGSFREVYLMDWGIAKIMTEEQENQQMESYDSSKKKSISGTPGFVAPEYILTGNVQFASDQYALGAILFQLVTLQGHISGDNEKVLLQKTLKGQLECIQHLKNAIKIPKSLRAIIAKSMSHDPKDRYDDVALLAEDINNFLQGRETIAYKDNLTRAVIRSLYKYKVATVLSILSVLLIFASITITSLVKQQQTSELAKERELTLINFQSGLEQRANQIDSHFSKLSNVLQRYADKVSYLLQAPLNNKQEQRFFDYKDFKNEAEYVKGLVPSDLYGHKVSVKSGNYKLAPGLRLEETKNELLALSPIIDDTLIYMAESSSNYDNSLNQEELEGLALNQGFAIRWVYSGLKNGLLVNYPGMGKLTEDYDVRTRFWFKHSQTQKDLFWSSPYIDLFGQGLVVSAVQPLYTKEGDFLGVSAIDITFDYAYNTIMAAAEDKKAGIIKNRYLINNDGKVILSNIKAMSNLEEAKKLKSEILFKEFPYPQLLQTIRTQKSGQVKIESNEQTKLIGFSQIPTLSWYYVEELNFESLLNK</sequence>
<dbReference type="InterPro" id="IPR000719">
    <property type="entry name" value="Prot_kinase_dom"/>
</dbReference>
<dbReference type="PANTHER" id="PTHR43289:SF6">
    <property type="entry name" value="SERINE_THREONINE-PROTEIN KINASE NEKL-3"/>
    <property type="match status" value="1"/>
</dbReference>
<comment type="caution">
    <text evidence="7">The sequence shown here is derived from an EMBL/GenBank/DDBJ whole genome shotgun (WGS) entry which is preliminary data.</text>
</comment>
<keyword evidence="8" id="KW-1185">Reference proteome</keyword>
<dbReference type="SUPFAM" id="SSF56112">
    <property type="entry name" value="Protein kinase-like (PK-like)"/>
    <property type="match status" value="1"/>
</dbReference>
<keyword evidence="1" id="KW-0808">Transferase</keyword>
<reference evidence="7 8" key="1">
    <citation type="journal article" date="2010" name="J. Bacteriol.">
        <title>Genome sequence of Lentisphaera araneosa HTCC2155T, the type species of the order Lentisphaerales in the phylum Lentisphaerae.</title>
        <authorList>
            <person name="Thrash J.C."/>
            <person name="Cho J.C."/>
            <person name="Vergin K.L."/>
            <person name="Morris R.M."/>
            <person name="Giovannoni S.J."/>
        </authorList>
    </citation>
    <scope>NUCLEOTIDE SEQUENCE [LARGE SCALE GENOMIC DNA]</scope>
    <source>
        <strain evidence="7 8">HTCC2155</strain>
    </source>
</reference>
<evidence type="ECO:0000259" key="6">
    <source>
        <dbReference type="PROSITE" id="PS50011"/>
    </source>
</evidence>
<dbReference type="Gene3D" id="1.10.510.10">
    <property type="entry name" value="Transferase(Phosphotransferase) domain 1"/>
    <property type="match status" value="1"/>
</dbReference>
<organism evidence="7 8">
    <name type="scientific">Lentisphaera araneosa HTCC2155</name>
    <dbReference type="NCBI Taxonomy" id="313628"/>
    <lineage>
        <taxon>Bacteria</taxon>
        <taxon>Pseudomonadati</taxon>
        <taxon>Lentisphaerota</taxon>
        <taxon>Lentisphaeria</taxon>
        <taxon>Lentisphaerales</taxon>
        <taxon>Lentisphaeraceae</taxon>
        <taxon>Lentisphaera</taxon>
    </lineage>
</organism>
<evidence type="ECO:0000313" key="8">
    <source>
        <dbReference type="Proteomes" id="UP000004947"/>
    </source>
</evidence>
<feature type="domain" description="Protein kinase" evidence="6">
    <location>
        <begin position="68"/>
        <end position="355"/>
    </location>
</feature>
<keyword evidence="5" id="KW-0812">Transmembrane</keyword>
<accession>A6DHT2</accession>
<dbReference type="PROSITE" id="PS00108">
    <property type="entry name" value="PROTEIN_KINASE_ST"/>
    <property type="match status" value="1"/>
</dbReference>
<dbReference type="Gene3D" id="3.30.450.20">
    <property type="entry name" value="PAS domain"/>
    <property type="match status" value="1"/>
</dbReference>
<dbReference type="eggNOG" id="COG0515">
    <property type="taxonomic scope" value="Bacteria"/>
</dbReference>
<proteinExistence type="predicted"/>
<protein>
    <submittedName>
        <fullName evidence="7">Serine/threonine-protein kinase</fullName>
    </submittedName>
</protein>
<dbReference type="InterPro" id="IPR011009">
    <property type="entry name" value="Kinase-like_dom_sf"/>
</dbReference>
<evidence type="ECO:0000256" key="5">
    <source>
        <dbReference type="SAM" id="Phobius"/>
    </source>
</evidence>
<keyword evidence="4" id="KW-0067">ATP-binding</keyword>
<dbReference type="PROSITE" id="PS50011">
    <property type="entry name" value="PROTEIN_KINASE_DOM"/>
    <property type="match status" value="1"/>
</dbReference>
<dbReference type="InterPro" id="IPR008271">
    <property type="entry name" value="Ser/Thr_kinase_AS"/>
</dbReference>
<dbReference type="Pfam" id="PF22673">
    <property type="entry name" value="MCP-like_PDC_1"/>
    <property type="match status" value="1"/>
</dbReference>
<dbReference type="PANTHER" id="PTHR43289">
    <property type="entry name" value="MITOGEN-ACTIVATED PROTEIN KINASE KINASE KINASE 20-RELATED"/>
    <property type="match status" value="1"/>
</dbReference>
<keyword evidence="5" id="KW-1133">Transmembrane helix</keyword>
<dbReference type="EMBL" id="ABCK01000004">
    <property type="protein sequence ID" value="EDM28586.1"/>
    <property type="molecule type" value="Genomic_DNA"/>
</dbReference>
<evidence type="ECO:0000313" key="7">
    <source>
        <dbReference type="EMBL" id="EDM28586.1"/>
    </source>
</evidence>
<dbReference type="CDD" id="cd18773">
    <property type="entry name" value="PDC1_HK_sensor"/>
    <property type="match status" value="1"/>
</dbReference>
<evidence type="ECO:0000256" key="2">
    <source>
        <dbReference type="ARBA" id="ARBA00022741"/>
    </source>
</evidence>
<dbReference type="Pfam" id="PF00069">
    <property type="entry name" value="Pkinase"/>
    <property type="match status" value="1"/>
</dbReference>
<name>A6DHT2_9BACT</name>
<dbReference type="Proteomes" id="UP000004947">
    <property type="component" value="Unassembled WGS sequence"/>
</dbReference>
<dbReference type="GO" id="GO:0005524">
    <property type="term" value="F:ATP binding"/>
    <property type="evidence" value="ECO:0007669"/>
    <property type="project" value="UniProtKB-KW"/>
</dbReference>
<dbReference type="STRING" id="313628.LNTAR_08454"/>